<dbReference type="PROSITE" id="PS50043">
    <property type="entry name" value="HTH_LUXR_2"/>
    <property type="match status" value="1"/>
</dbReference>
<dbReference type="SMART" id="SM00421">
    <property type="entry name" value="HTH_LUXR"/>
    <property type="match status" value="1"/>
</dbReference>
<feature type="domain" description="HTH luxR-type" evidence="1">
    <location>
        <begin position="439"/>
        <end position="504"/>
    </location>
</feature>
<dbReference type="SUPFAM" id="SSF109604">
    <property type="entry name" value="HD-domain/PDEase-like"/>
    <property type="match status" value="1"/>
</dbReference>
<comment type="caution">
    <text evidence="3">The sequence shown here is derived from an EMBL/GenBank/DDBJ whole genome shotgun (WGS) entry which is preliminary data.</text>
</comment>
<dbReference type="EMBL" id="JABEZU010000001">
    <property type="protein sequence ID" value="NOV96316.1"/>
    <property type="molecule type" value="Genomic_DNA"/>
</dbReference>
<dbReference type="InterPro" id="IPR037522">
    <property type="entry name" value="HD_GYP_dom"/>
</dbReference>
<dbReference type="Pfam" id="PF00196">
    <property type="entry name" value="GerE"/>
    <property type="match status" value="1"/>
</dbReference>
<evidence type="ECO:0000259" key="1">
    <source>
        <dbReference type="PROSITE" id="PS50043"/>
    </source>
</evidence>
<reference evidence="3 4" key="1">
    <citation type="submission" date="2020-05" db="EMBL/GenBank/DDBJ databases">
        <title>Genomic Encyclopedia of Type Strains, Phase III (KMG-III): the genomes of soil and plant-associated and newly described type strains.</title>
        <authorList>
            <person name="Whitman W."/>
        </authorList>
    </citation>
    <scope>NUCLEOTIDE SEQUENCE [LARGE SCALE GENOMIC DNA]</scope>
    <source>
        <strain evidence="3 4">KCTC 19046</strain>
    </source>
</reference>
<name>A0ABX2A410_9MICO</name>
<keyword evidence="4" id="KW-1185">Reference proteome</keyword>
<dbReference type="InterPro" id="IPR052020">
    <property type="entry name" value="Cyclic_di-GMP/3'3'-cGAMP_PDE"/>
</dbReference>
<dbReference type="InterPro" id="IPR016032">
    <property type="entry name" value="Sig_transdc_resp-reg_C-effctor"/>
</dbReference>
<dbReference type="CDD" id="cd00077">
    <property type="entry name" value="HDc"/>
    <property type="match status" value="1"/>
</dbReference>
<dbReference type="Proteomes" id="UP000757540">
    <property type="component" value="Unassembled WGS sequence"/>
</dbReference>
<dbReference type="PRINTS" id="PR00038">
    <property type="entry name" value="HTHLUXR"/>
</dbReference>
<evidence type="ECO:0000313" key="3">
    <source>
        <dbReference type="EMBL" id="NOV96316.1"/>
    </source>
</evidence>
<protein>
    <submittedName>
        <fullName evidence="3">HD-GYP domain-containing protein (C-di-GMP phosphodiesterase class II)</fullName>
    </submittedName>
</protein>
<evidence type="ECO:0000313" key="4">
    <source>
        <dbReference type="Proteomes" id="UP000757540"/>
    </source>
</evidence>
<accession>A0ABX2A410</accession>
<evidence type="ECO:0000259" key="2">
    <source>
        <dbReference type="PROSITE" id="PS51832"/>
    </source>
</evidence>
<dbReference type="InterPro" id="IPR036388">
    <property type="entry name" value="WH-like_DNA-bd_sf"/>
</dbReference>
<dbReference type="InterPro" id="IPR000792">
    <property type="entry name" value="Tscrpt_reg_LuxR_C"/>
</dbReference>
<dbReference type="RefSeq" id="WP_171782512.1">
    <property type="nucleotide sequence ID" value="NZ_BAAAML010000002.1"/>
</dbReference>
<dbReference type="Gene3D" id="1.10.3210.10">
    <property type="entry name" value="Hypothetical protein af1432"/>
    <property type="match status" value="2"/>
</dbReference>
<dbReference type="SUPFAM" id="SSF46894">
    <property type="entry name" value="C-terminal effector domain of the bipartite response regulators"/>
    <property type="match status" value="1"/>
</dbReference>
<sequence length="509" mass="54359">MFRLLSLLAGLAAVTDLGTGSATDESLLRCTVATRLARTIGCDEATVREVLYTSLLQHLGCTAYSHELSQALGDDVAATRLAQRVDESDPRDLLRVWVPGLAAATGRSWLGALATTARHVRSIDAEAPVATCEVAREASRRLGLAAPVQECLAATTAMWDGSGYPPLSGDELPLPTRVMHVASVAVLFLLSTGPRPALTEVRRRTGTALDPAVAGAFLTHADDLLDGIADVDPFDVVLDAEPDPVRRVDLSEREAVARTFGDLVDLKAPCLQGHSTTVAGLGAEAAARLGLGADVRTVRIAGHLHDIGRVAAPSRHWSKASPLTATERDQTRLHPYHSERVLARVPELADVALLAGQHHERNDGSGYHRGLTGDRISVPSRVLAAADAYCTLLEDRPGRGRSSTREAAHHLRDSVRAGRLDGEVVEAVLEAAGHRAHVRPGHPDGLTDRQVEVLRLVADGLSNQQIADTLVIARRTAEHHVQDVYVKIGASTRAATALYAMEHGLLTRR</sequence>
<dbReference type="CDD" id="cd06170">
    <property type="entry name" value="LuxR_C_like"/>
    <property type="match status" value="1"/>
</dbReference>
<dbReference type="PROSITE" id="PS51832">
    <property type="entry name" value="HD_GYP"/>
    <property type="match status" value="1"/>
</dbReference>
<dbReference type="Pfam" id="PF13487">
    <property type="entry name" value="HD_5"/>
    <property type="match status" value="1"/>
</dbReference>
<feature type="domain" description="HD-GYP" evidence="2">
    <location>
        <begin position="249"/>
        <end position="444"/>
    </location>
</feature>
<dbReference type="Gene3D" id="1.10.10.10">
    <property type="entry name" value="Winged helix-like DNA-binding domain superfamily/Winged helix DNA-binding domain"/>
    <property type="match status" value="1"/>
</dbReference>
<dbReference type="InterPro" id="IPR003607">
    <property type="entry name" value="HD/PDEase_dom"/>
</dbReference>
<dbReference type="PANTHER" id="PTHR45228">
    <property type="entry name" value="CYCLIC DI-GMP PHOSPHODIESTERASE TM_0186-RELATED"/>
    <property type="match status" value="1"/>
</dbReference>
<organism evidence="3 4">
    <name type="scientific">Isoptericola halotolerans</name>
    <dbReference type="NCBI Taxonomy" id="300560"/>
    <lineage>
        <taxon>Bacteria</taxon>
        <taxon>Bacillati</taxon>
        <taxon>Actinomycetota</taxon>
        <taxon>Actinomycetes</taxon>
        <taxon>Micrococcales</taxon>
        <taxon>Promicromonosporaceae</taxon>
        <taxon>Isoptericola</taxon>
    </lineage>
</organism>
<dbReference type="SMART" id="SM00471">
    <property type="entry name" value="HDc"/>
    <property type="match status" value="1"/>
</dbReference>
<proteinExistence type="predicted"/>
<dbReference type="PANTHER" id="PTHR45228:SF4">
    <property type="entry name" value="LIPOPROTEIN"/>
    <property type="match status" value="1"/>
</dbReference>
<gene>
    <name evidence="3" type="ORF">HDG69_000869</name>
</gene>